<keyword evidence="11" id="KW-1185">Reference proteome</keyword>
<evidence type="ECO:0000256" key="8">
    <source>
        <dbReference type="RuleBase" id="RU363032"/>
    </source>
</evidence>
<keyword evidence="5 8" id="KW-0812">Transmembrane</keyword>
<reference evidence="10 11" key="1">
    <citation type="submission" date="2024-08" db="EMBL/GenBank/DDBJ databases">
        <title>Sulfate-reducing bacteria isolated from formation water of the oil field in Kazakhstan and description of Pseudodesulfovibrio sp.</title>
        <authorList>
            <person name="Bidzhieva S.K."/>
            <person name="Tourova T.P."/>
            <person name="Grouzdev D.S."/>
            <person name="Beletsky A.V."/>
            <person name="Sokolova D.S."/>
            <person name="Samigullina S.R."/>
            <person name="Poltaraus A.B."/>
            <person name="Avtukh A.N."/>
            <person name="Tereshina V.M."/>
            <person name="Zhaparov N.S."/>
            <person name="Mardanov A.V."/>
            <person name="Nazina T.N."/>
        </authorList>
    </citation>
    <scope>NUCLEOTIDE SEQUENCE [LARGE SCALE GENOMIC DNA]</scope>
    <source>
        <strain evidence="10 11">9FUS</strain>
    </source>
</reference>
<proteinExistence type="inferred from homology"/>
<accession>A0ABV4K2M7</accession>
<dbReference type="EMBL" id="JBGLYH010000027">
    <property type="protein sequence ID" value="MEZ7197208.1"/>
    <property type="molecule type" value="Genomic_DNA"/>
</dbReference>
<evidence type="ECO:0000313" key="11">
    <source>
        <dbReference type="Proteomes" id="UP001568698"/>
    </source>
</evidence>
<name>A0ABV4K2M7_9BACT</name>
<feature type="transmembrane region" description="Helical" evidence="8">
    <location>
        <begin position="20"/>
        <end position="44"/>
    </location>
</feature>
<dbReference type="Gene3D" id="1.10.3720.10">
    <property type="entry name" value="MetI-like"/>
    <property type="match status" value="1"/>
</dbReference>
<evidence type="ECO:0000259" key="9">
    <source>
        <dbReference type="PROSITE" id="PS50928"/>
    </source>
</evidence>
<evidence type="ECO:0000313" key="10">
    <source>
        <dbReference type="EMBL" id="MEZ7197208.1"/>
    </source>
</evidence>
<evidence type="ECO:0000256" key="5">
    <source>
        <dbReference type="ARBA" id="ARBA00022692"/>
    </source>
</evidence>
<comment type="subcellular location">
    <subcellularLocation>
        <location evidence="1">Cell inner membrane</location>
        <topology evidence="1">Multi-pass membrane protein</topology>
    </subcellularLocation>
    <subcellularLocation>
        <location evidence="8">Cell membrane</location>
        <topology evidence="8">Multi-pass membrane protein</topology>
    </subcellularLocation>
</comment>
<protein>
    <submittedName>
        <fullName evidence="10">Amino acid ABC transporter permease</fullName>
    </submittedName>
</protein>
<dbReference type="PANTHER" id="PTHR30614">
    <property type="entry name" value="MEMBRANE COMPONENT OF AMINO ACID ABC TRANSPORTER"/>
    <property type="match status" value="1"/>
</dbReference>
<sequence>MSYQFSIEPILNNWPLFVEGAFSTLLLTVLGSAVGIAAGILGAVSRAWRLRFLCPVYTVYVECVRNTPFLVQLYFIFFGLPAMGVRLNGWEASFLAMALNLGAYSTEIIRAGVMSIPRGQIEAAESLALSRVQTFRFVILRPALKNVWPALCSQIIIVMLGSSVCSQVAAQELTYVANLLQSRTFRAFEIYAFSTLMYLLLAILVRRALHALGHRFIDGRRA</sequence>
<dbReference type="PROSITE" id="PS50928">
    <property type="entry name" value="ABC_TM1"/>
    <property type="match status" value="1"/>
</dbReference>
<evidence type="ECO:0000256" key="4">
    <source>
        <dbReference type="ARBA" id="ARBA00022475"/>
    </source>
</evidence>
<evidence type="ECO:0000256" key="1">
    <source>
        <dbReference type="ARBA" id="ARBA00004429"/>
    </source>
</evidence>
<evidence type="ECO:0000256" key="3">
    <source>
        <dbReference type="ARBA" id="ARBA00022448"/>
    </source>
</evidence>
<keyword evidence="6 8" id="KW-1133">Transmembrane helix</keyword>
<feature type="domain" description="ABC transmembrane type-1" evidence="9">
    <location>
        <begin position="21"/>
        <end position="209"/>
    </location>
</feature>
<comment type="similarity">
    <text evidence="2">Belongs to the binding-protein-dependent transport system permease family. HisMQ subfamily.</text>
</comment>
<dbReference type="RefSeq" id="WP_371386729.1">
    <property type="nucleotide sequence ID" value="NZ_JBGLYH010000027.1"/>
</dbReference>
<dbReference type="InterPro" id="IPR035906">
    <property type="entry name" value="MetI-like_sf"/>
</dbReference>
<evidence type="ECO:0000256" key="7">
    <source>
        <dbReference type="ARBA" id="ARBA00023136"/>
    </source>
</evidence>
<dbReference type="SUPFAM" id="SSF161098">
    <property type="entry name" value="MetI-like"/>
    <property type="match status" value="1"/>
</dbReference>
<dbReference type="Pfam" id="PF00528">
    <property type="entry name" value="BPD_transp_1"/>
    <property type="match status" value="1"/>
</dbReference>
<dbReference type="NCBIfam" id="TIGR01726">
    <property type="entry name" value="HEQRo_perm_3TM"/>
    <property type="match status" value="1"/>
</dbReference>
<evidence type="ECO:0000256" key="6">
    <source>
        <dbReference type="ARBA" id="ARBA00022989"/>
    </source>
</evidence>
<dbReference type="InterPro" id="IPR010065">
    <property type="entry name" value="AA_ABC_transptr_permease_3TM"/>
</dbReference>
<keyword evidence="3 8" id="KW-0813">Transport</keyword>
<dbReference type="InterPro" id="IPR043429">
    <property type="entry name" value="ArtM/GltK/GlnP/TcyL/YhdX-like"/>
</dbReference>
<keyword evidence="4" id="KW-1003">Cell membrane</keyword>
<feature type="transmembrane region" description="Helical" evidence="8">
    <location>
        <begin position="147"/>
        <end position="170"/>
    </location>
</feature>
<comment type="caution">
    <text evidence="10">The sequence shown here is derived from an EMBL/GenBank/DDBJ whole genome shotgun (WGS) entry which is preliminary data.</text>
</comment>
<gene>
    <name evidence="10" type="ORF">AB6M95_10645</name>
</gene>
<evidence type="ECO:0000256" key="2">
    <source>
        <dbReference type="ARBA" id="ARBA00010072"/>
    </source>
</evidence>
<keyword evidence="7 8" id="KW-0472">Membrane</keyword>
<dbReference type="PANTHER" id="PTHR30614:SF35">
    <property type="entry name" value="ABC TRANSPORTER PERMEASE PROTEIN"/>
    <property type="match status" value="1"/>
</dbReference>
<organism evidence="10 11">
    <name type="scientific">Pseudodesulfovibrio karagichevae</name>
    <dbReference type="NCBI Taxonomy" id="3239305"/>
    <lineage>
        <taxon>Bacteria</taxon>
        <taxon>Pseudomonadati</taxon>
        <taxon>Thermodesulfobacteriota</taxon>
        <taxon>Desulfovibrionia</taxon>
        <taxon>Desulfovibrionales</taxon>
        <taxon>Desulfovibrionaceae</taxon>
    </lineage>
</organism>
<dbReference type="CDD" id="cd06261">
    <property type="entry name" value="TM_PBP2"/>
    <property type="match status" value="1"/>
</dbReference>
<dbReference type="Proteomes" id="UP001568698">
    <property type="component" value="Unassembled WGS sequence"/>
</dbReference>
<feature type="transmembrane region" description="Helical" evidence="8">
    <location>
        <begin position="190"/>
        <end position="209"/>
    </location>
</feature>
<dbReference type="InterPro" id="IPR000515">
    <property type="entry name" value="MetI-like"/>
</dbReference>